<reference evidence="10 11" key="1">
    <citation type="journal article" date="2014" name="Genome Biol. Evol.">
        <title>The secreted proteins of Achlya hypogyna and Thraustotheca clavata identify the ancestral oomycete secretome and reveal gene acquisitions by horizontal gene transfer.</title>
        <authorList>
            <person name="Misner I."/>
            <person name="Blouin N."/>
            <person name="Leonard G."/>
            <person name="Richards T.A."/>
            <person name="Lane C.E."/>
        </authorList>
    </citation>
    <scope>NUCLEOTIDE SEQUENCE [LARGE SCALE GENOMIC DNA]</scope>
    <source>
        <strain evidence="10 11">ATCC 34112</strain>
    </source>
</reference>
<dbReference type="GO" id="GO:0005634">
    <property type="term" value="C:nucleus"/>
    <property type="evidence" value="ECO:0007669"/>
    <property type="project" value="TreeGrafter"/>
</dbReference>
<dbReference type="Pfam" id="PF02146">
    <property type="entry name" value="SIR2"/>
    <property type="match status" value="1"/>
</dbReference>
<accession>A0A1V9YTN1</accession>
<dbReference type="GO" id="GO:0003714">
    <property type="term" value="F:transcription corepressor activity"/>
    <property type="evidence" value="ECO:0007669"/>
    <property type="project" value="TreeGrafter"/>
</dbReference>
<keyword evidence="2 10" id="KW-0808">Transferase</keyword>
<dbReference type="Gene3D" id="2.20.28.200">
    <property type="match status" value="1"/>
</dbReference>
<feature type="active site" description="Proton acceptor" evidence="7">
    <location>
        <position position="133"/>
    </location>
</feature>
<name>A0A1V9YTN1_9STRA</name>
<evidence type="ECO:0000256" key="7">
    <source>
        <dbReference type="PROSITE-ProRule" id="PRU00236"/>
    </source>
</evidence>
<dbReference type="InterPro" id="IPR026590">
    <property type="entry name" value="Ssirtuin_cat_dom"/>
</dbReference>
<comment type="similarity">
    <text evidence="6">Belongs to the sirtuin family. Class IV subfamily.</text>
</comment>
<dbReference type="AlphaFoldDB" id="A0A1V9YTN1"/>
<dbReference type="InterPro" id="IPR003000">
    <property type="entry name" value="Sirtuin"/>
</dbReference>
<feature type="region of interest" description="Disordered" evidence="8">
    <location>
        <begin position="1"/>
        <end position="20"/>
    </location>
</feature>
<evidence type="ECO:0000256" key="2">
    <source>
        <dbReference type="ARBA" id="ARBA00022679"/>
    </source>
</evidence>
<evidence type="ECO:0000256" key="1">
    <source>
        <dbReference type="ARBA" id="ARBA00012928"/>
    </source>
</evidence>
<keyword evidence="4 7" id="KW-0862">Zinc</keyword>
<keyword evidence="3 7" id="KW-0479">Metal-binding</keyword>
<comment type="caution">
    <text evidence="10">The sequence shown here is derived from an EMBL/GenBank/DDBJ whole genome shotgun (WGS) entry which is preliminary data.</text>
</comment>
<dbReference type="PANTHER" id="PTHR11085:SF12">
    <property type="entry name" value="NAD-DEPENDENT PROTEIN DEACYLASE SIRTUIN-6"/>
    <property type="match status" value="1"/>
</dbReference>
<dbReference type="OrthoDB" id="424302at2759"/>
<evidence type="ECO:0000256" key="3">
    <source>
        <dbReference type="ARBA" id="ARBA00022723"/>
    </source>
</evidence>
<dbReference type="GO" id="GO:0070403">
    <property type="term" value="F:NAD+ binding"/>
    <property type="evidence" value="ECO:0007669"/>
    <property type="project" value="InterPro"/>
</dbReference>
<evidence type="ECO:0000256" key="4">
    <source>
        <dbReference type="ARBA" id="ARBA00022833"/>
    </source>
</evidence>
<dbReference type="STRING" id="74557.A0A1V9YTN1"/>
<dbReference type="InterPro" id="IPR029035">
    <property type="entry name" value="DHS-like_NAD/FAD-binding_dom"/>
</dbReference>
<dbReference type="Gene3D" id="3.40.50.1220">
    <property type="entry name" value="TPP-binding domain"/>
    <property type="match status" value="1"/>
</dbReference>
<dbReference type="Proteomes" id="UP000243217">
    <property type="component" value="Unassembled WGS sequence"/>
</dbReference>
<evidence type="ECO:0000256" key="5">
    <source>
        <dbReference type="ARBA" id="ARBA00023027"/>
    </source>
</evidence>
<feature type="binding site" evidence="7">
    <location>
        <position position="163"/>
    </location>
    <ligand>
        <name>Zn(2+)</name>
        <dbReference type="ChEBI" id="CHEBI:29105"/>
    </ligand>
</feature>
<organism evidence="10 11">
    <name type="scientific">Thraustotheca clavata</name>
    <dbReference type="NCBI Taxonomy" id="74557"/>
    <lineage>
        <taxon>Eukaryota</taxon>
        <taxon>Sar</taxon>
        <taxon>Stramenopiles</taxon>
        <taxon>Oomycota</taxon>
        <taxon>Saprolegniomycetes</taxon>
        <taxon>Saprolegniales</taxon>
        <taxon>Achlyaceae</taxon>
        <taxon>Thraustotheca</taxon>
    </lineage>
</organism>
<feature type="binding site" evidence="7">
    <location>
        <position position="141"/>
    </location>
    <ligand>
        <name>Zn(2+)</name>
        <dbReference type="ChEBI" id="CHEBI:29105"/>
    </ligand>
</feature>
<evidence type="ECO:0000313" key="11">
    <source>
        <dbReference type="Proteomes" id="UP000243217"/>
    </source>
</evidence>
<proteinExistence type="inferred from homology"/>
<gene>
    <name evidence="10" type="ORF">THRCLA_22760</name>
</gene>
<dbReference type="PANTHER" id="PTHR11085">
    <property type="entry name" value="NAD-DEPENDENT PROTEIN DEACYLASE SIRTUIN-5, MITOCHONDRIAL-RELATED"/>
    <property type="match status" value="1"/>
</dbReference>
<feature type="compositionally biased region" description="Polar residues" evidence="8">
    <location>
        <begin position="9"/>
        <end position="20"/>
    </location>
</feature>
<feature type="binding site" evidence="7">
    <location>
        <position position="144"/>
    </location>
    <ligand>
        <name>Zn(2+)</name>
        <dbReference type="ChEBI" id="CHEBI:29105"/>
    </ligand>
</feature>
<sequence>MLKRPIASVSPSKTSETSAASPLACTSTWDSALSSKCERIALFIRNAKHLVAFTGAGISTSTGVPDYRGDNGIRTKKRVKREIPDLHTLVPSKTHMALHELYQMGYLKHVVTQNVDNLHRKSGIPHDVLSELHGNATFGRCDTCEKVYRDEFPVYGLCTNEVCPSVKKPMEQRLVKRTRKSNGHLQRYVIGFDEPMDDIDAAIDHCEAADVALVLGTSLRVEPFGEMAGGFAKHLILINLQPTIAKLDKRAETTGVRLYEPCDVVMECVLQHLKGDSRYKIPQWQGSHPNDQCYFHDDGKTLINVLVGRSDISTSA</sequence>
<evidence type="ECO:0000256" key="6">
    <source>
        <dbReference type="ARBA" id="ARBA00038170"/>
    </source>
</evidence>
<dbReference type="PROSITE" id="PS50305">
    <property type="entry name" value="SIRTUIN"/>
    <property type="match status" value="1"/>
</dbReference>
<dbReference type="EMBL" id="JNBS01002896">
    <property type="protein sequence ID" value="OQR89027.1"/>
    <property type="molecule type" value="Genomic_DNA"/>
</dbReference>
<keyword evidence="5" id="KW-0520">NAD</keyword>
<dbReference type="InterPro" id="IPR050134">
    <property type="entry name" value="NAD-dep_sirtuin_deacylases"/>
</dbReference>
<dbReference type="SUPFAM" id="SSF52467">
    <property type="entry name" value="DHS-like NAD/FAD-binding domain"/>
    <property type="match status" value="1"/>
</dbReference>
<dbReference type="GO" id="GO:0046872">
    <property type="term" value="F:metal ion binding"/>
    <property type="evidence" value="ECO:0007669"/>
    <property type="project" value="UniProtKB-KW"/>
</dbReference>
<keyword evidence="11" id="KW-1185">Reference proteome</keyword>
<evidence type="ECO:0000256" key="8">
    <source>
        <dbReference type="SAM" id="MobiDB-lite"/>
    </source>
</evidence>
<feature type="domain" description="Deacetylase sirtuin-type" evidence="9">
    <location>
        <begin position="29"/>
        <end position="276"/>
    </location>
</feature>
<dbReference type="GO" id="GO:0000122">
    <property type="term" value="P:negative regulation of transcription by RNA polymerase II"/>
    <property type="evidence" value="ECO:0007669"/>
    <property type="project" value="TreeGrafter"/>
</dbReference>
<dbReference type="GO" id="GO:0017136">
    <property type="term" value="F:histone deacetylase activity, NAD-dependent"/>
    <property type="evidence" value="ECO:0007669"/>
    <property type="project" value="TreeGrafter"/>
</dbReference>
<evidence type="ECO:0000313" key="10">
    <source>
        <dbReference type="EMBL" id="OQR89027.1"/>
    </source>
</evidence>
<evidence type="ECO:0000259" key="9">
    <source>
        <dbReference type="PROSITE" id="PS50305"/>
    </source>
</evidence>
<feature type="binding site" evidence="7">
    <location>
        <position position="158"/>
    </location>
    <ligand>
        <name>Zn(2+)</name>
        <dbReference type="ChEBI" id="CHEBI:29105"/>
    </ligand>
</feature>
<dbReference type="EC" id="2.3.1.286" evidence="1"/>
<protein>
    <recommendedName>
        <fullName evidence="1">protein acetyllysine N-acetyltransferase</fullName>
        <ecNumber evidence="1">2.3.1.286</ecNumber>
    </recommendedName>
</protein>